<dbReference type="GO" id="GO:0005737">
    <property type="term" value="C:cytoplasm"/>
    <property type="evidence" value="ECO:0007669"/>
    <property type="project" value="UniProtKB-SubCell"/>
</dbReference>
<accession>A0A646QCZ7</accession>
<keyword evidence="13 14" id="KW-0482">Metalloprotease</keyword>
<dbReference type="GO" id="GO:0008235">
    <property type="term" value="F:metalloexopeptidase activity"/>
    <property type="evidence" value="ECO:0007669"/>
    <property type="project" value="InterPro"/>
</dbReference>
<evidence type="ECO:0000256" key="8">
    <source>
        <dbReference type="ARBA" id="ARBA00022670"/>
    </source>
</evidence>
<evidence type="ECO:0000256" key="3">
    <source>
        <dbReference type="ARBA" id="ARBA00010200"/>
    </source>
</evidence>
<dbReference type="GO" id="GO:0008270">
    <property type="term" value="F:zinc ion binding"/>
    <property type="evidence" value="ECO:0007669"/>
    <property type="project" value="UniProtKB-ARBA"/>
</dbReference>
<evidence type="ECO:0000256" key="5">
    <source>
        <dbReference type="ARBA" id="ARBA00014713"/>
    </source>
</evidence>
<comment type="cofactor">
    <cofactor evidence="14 16">
        <name>Zn(2+)</name>
        <dbReference type="ChEBI" id="CHEBI:29105"/>
    </cofactor>
    <text evidence="14 16">Binds 1 zinc ion per subunit.</text>
</comment>
<evidence type="ECO:0000256" key="15">
    <source>
        <dbReference type="PIRSR" id="PIRSR007828-1"/>
    </source>
</evidence>
<keyword evidence="12" id="KW-0007">Acetylation</keyword>
<keyword evidence="9 14" id="KW-0479">Metal-binding</keyword>
<evidence type="ECO:0000256" key="2">
    <source>
        <dbReference type="ARBA" id="ARBA00004496"/>
    </source>
</evidence>
<dbReference type="FunFam" id="3.30.540.30:FF:000001">
    <property type="entry name" value="Dipeptidyl peptidase 3"/>
    <property type="match status" value="1"/>
</dbReference>
<evidence type="ECO:0000256" key="4">
    <source>
        <dbReference type="ARBA" id="ARBA00012063"/>
    </source>
</evidence>
<dbReference type="PANTHER" id="PTHR23422">
    <property type="entry name" value="DIPEPTIDYL PEPTIDASE III-RELATED"/>
    <property type="match status" value="1"/>
</dbReference>
<comment type="catalytic activity">
    <reaction evidence="1 14">
        <text>Release of an N-terminal dipeptide from a peptide comprising four or more residues, with broad specificity. Also acts on dipeptidyl 2-naphthylamides.</text>
        <dbReference type="EC" id="3.4.14.4"/>
    </reaction>
</comment>
<evidence type="ECO:0000256" key="7">
    <source>
        <dbReference type="ARBA" id="ARBA00022490"/>
    </source>
</evidence>
<keyword evidence="8 14" id="KW-0645">Protease</keyword>
<feature type="binding site" evidence="16">
    <location>
        <position position="446"/>
    </location>
    <ligand>
        <name>Zn(2+)</name>
        <dbReference type="ChEBI" id="CHEBI:29105"/>
        <note>catalytic</note>
    </ligand>
</feature>
<dbReference type="PIRSF" id="PIRSF007828">
    <property type="entry name" value="Dipeptidyl-peptidase_III"/>
    <property type="match status" value="1"/>
</dbReference>
<evidence type="ECO:0000256" key="10">
    <source>
        <dbReference type="ARBA" id="ARBA00022801"/>
    </source>
</evidence>
<feature type="active site" evidence="15">
    <location>
        <position position="447"/>
    </location>
</feature>
<name>A0A646QCZ7_9MYRI</name>
<feature type="binding site" evidence="16">
    <location>
        <position position="451"/>
    </location>
    <ligand>
        <name>Zn(2+)</name>
        <dbReference type="ChEBI" id="CHEBI:29105"/>
        <note>catalytic</note>
    </ligand>
</feature>
<dbReference type="FunFam" id="3.30.540.30:FF:000002">
    <property type="entry name" value="Dipeptidyl peptidase 3"/>
    <property type="match status" value="1"/>
</dbReference>
<keyword evidence="7 14" id="KW-0963">Cytoplasm</keyword>
<reference evidence="17" key="1">
    <citation type="submission" date="2018-11" db="EMBL/GenBank/DDBJ databases">
        <title>Venom-gland transcriptomics and venom proteomics of the Florida green centipede (Hemiscolopendra marginata) reveal sex-based variation in a centipede venom.</title>
        <authorList>
            <person name="Nystrom G.S."/>
            <person name="Ward M.J."/>
            <person name="Ellsworth S.A."/>
            <person name="Rokyta D.R."/>
        </authorList>
    </citation>
    <scope>NUCLEOTIDE SEQUENCE</scope>
    <source>
        <tissue evidence="17">Venom gland</tissue>
    </source>
</reference>
<dbReference type="PANTHER" id="PTHR23422:SF11">
    <property type="entry name" value="DIPEPTIDYL PEPTIDASE 3"/>
    <property type="match status" value="1"/>
</dbReference>
<comment type="subcellular location">
    <subcellularLocation>
        <location evidence="2">Cytoplasm</location>
    </subcellularLocation>
</comment>
<evidence type="ECO:0000256" key="13">
    <source>
        <dbReference type="ARBA" id="ARBA00023049"/>
    </source>
</evidence>
<keyword evidence="11 14" id="KW-0862">Zinc</keyword>
<dbReference type="InterPro" id="IPR005317">
    <property type="entry name" value="Dipeptidyl-peptase3"/>
</dbReference>
<protein>
    <recommendedName>
        <fullName evidence="5 14">Dipeptidyl peptidase 3</fullName>
        <ecNumber evidence="4 14">3.4.14.4</ecNumber>
    </recommendedName>
    <alternativeName>
        <fullName evidence="14">Dipeptidyl aminopeptidase III</fullName>
    </alternativeName>
    <alternativeName>
        <fullName evidence="14">Dipeptidyl peptidase III</fullName>
    </alternativeName>
</protein>
<dbReference type="InterPro" id="IPR039461">
    <property type="entry name" value="Peptidase_M49"/>
</dbReference>
<proteinExistence type="inferred from homology"/>
<dbReference type="Gene3D" id="3.30.540.30">
    <property type="match status" value="3"/>
</dbReference>
<evidence type="ECO:0000256" key="11">
    <source>
        <dbReference type="ARBA" id="ARBA00022833"/>
    </source>
</evidence>
<evidence type="ECO:0000256" key="1">
    <source>
        <dbReference type="ARBA" id="ARBA00001336"/>
    </source>
</evidence>
<comment type="similarity">
    <text evidence="3 14">Belongs to the peptidase M49 family.</text>
</comment>
<keyword evidence="6 14" id="KW-0031">Aminopeptidase</keyword>
<dbReference type="GO" id="GO:0004177">
    <property type="term" value="F:aminopeptidase activity"/>
    <property type="evidence" value="ECO:0007669"/>
    <property type="project" value="UniProtKB-KW"/>
</dbReference>
<keyword evidence="10 14" id="KW-0378">Hydrolase</keyword>
<dbReference type="GO" id="GO:0006508">
    <property type="term" value="P:proteolysis"/>
    <property type="evidence" value="ECO:0007669"/>
    <property type="project" value="UniProtKB-KW"/>
</dbReference>
<dbReference type="GO" id="GO:0008239">
    <property type="term" value="F:dipeptidyl-peptidase activity"/>
    <property type="evidence" value="ECO:0007669"/>
    <property type="project" value="UniProtKB-UniRule"/>
</dbReference>
<organism evidence="17">
    <name type="scientific">Hemiscolopendra marginata</name>
    <dbReference type="NCBI Taxonomy" id="943146"/>
    <lineage>
        <taxon>Eukaryota</taxon>
        <taxon>Metazoa</taxon>
        <taxon>Ecdysozoa</taxon>
        <taxon>Arthropoda</taxon>
        <taxon>Myriapoda</taxon>
        <taxon>Chilopoda</taxon>
        <taxon>Pleurostigmophora</taxon>
        <taxon>Scolopendromorpha</taxon>
        <taxon>Scolopendridae</taxon>
        <taxon>Hemiscolopendra</taxon>
    </lineage>
</organism>
<dbReference type="AlphaFoldDB" id="A0A646QCZ7"/>
<evidence type="ECO:0000256" key="16">
    <source>
        <dbReference type="PIRSR" id="PIRSR007828-2"/>
    </source>
</evidence>
<evidence type="ECO:0000313" key="17">
    <source>
        <dbReference type="EMBL" id="MUP40523.1"/>
    </source>
</evidence>
<dbReference type="EC" id="3.4.14.4" evidence="4 14"/>
<evidence type="ECO:0000256" key="6">
    <source>
        <dbReference type="ARBA" id="ARBA00022438"/>
    </source>
</evidence>
<evidence type="ECO:0000256" key="12">
    <source>
        <dbReference type="ARBA" id="ARBA00022990"/>
    </source>
</evidence>
<feature type="binding site" evidence="16">
    <location>
        <position position="504"/>
    </location>
    <ligand>
        <name>Zn(2+)</name>
        <dbReference type="ChEBI" id="CHEBI:29105"/>
        <note>catalytic</note>
    </ligand>
</feature>
<dbReference type="Pfam" id="PF03571">
    <property type="entry name" value="Peptidase_M49"/>
    <property type="match status" value="1"/>
</dbReference>
<dbReference type="EMBL" id="GHBY01000346">
    <property type="protein sequence ID" value="MUP40523.1"/>
    <property type="molecule type" value="Transcribed_RNA"/>
</dbReference>
<evidence type="ECO:0000256" key="14">
    <source>
        <dbReference type="PIRNR" id="PIRNR007828"/>
    </source>
</evidence>
<evidence type="ECO:0000256" key="9">
    <source>
        <dbReference type="ARBA" id="ARBA00022723"/>
    </source>
</evidence>
<sequence length="723" mass="82573">MTIDRSLYMFPNDQPVVVLDSQKPFEDLNSQEKLYAHYLSQASWNGGLIVLVQTSFESPLIFSLLMKLFRSQSISELKDLAIKQSNFTEDEFQALLVYTSGVLTNMGNYKGFGDSKFVPNLTLEKFVDLVKNSKAYKNDSKLMQYLLDNCAKQIFYLDEQVKQLDFYGKGITTYFSSNATQEDSDFINKFMKSKNIEAYNSRVFKHDDPKGKYEIRLASIKSTSDEEEKNLLGTFEFEGKTVIITRGDYSQLLDLVNENLEKAKIYSSNNIEKNMLEEYLHSFRTGSLDAHKDGSRYWIKNKSPKIETYIGFIETYRDPAGQRGEFEGFVSMVNNAVSQKFSTLVENAEKFLTYLPWPKAFEKDTFLRPDFTSLDVLTFSGSGIPAGINIPNYDKIRQTEGFKNVSLGNVIPASYKEATITFLSKEDQELLQKYRVKSFEVQVGLHELLGHGSGKLFTKNANGIFNFDHDNVINPLTGGKISSWYEDGETYDSVFTTMGSSYEECRAECVGLFLCLKKDILQIFGFDGDEAEDIIYVNWLSLLLTALKGLEMYQPDVQKWGQAHSQARFVIMRVLLEAGQGLINVTKTVGADGKPDLLLTLDRSKINTVGKDAISAFLQKLQVYKSTADIKLASDMYLGYSKVSKDEPIPFYYYRDIVVARRQPRKMFVQPNTQIVDEDVVIKNYEPTHEGLIQSWIERYPTPKVDSLLIELWQKDKSFFTTE</sequence>
<dbReference type="FunFam" id="3.30.540.30:FF:000003">
    <property type="entry name" value="Dipeptidyl peptidase 3"/>
    <property type="match status" value="1"/>
</dbReference>